<evidence type="ECO:0000256" key="2">
    <source>
        <dbReference type="ARBA" id="ARBA00008711"/>
    </source>
</evidence>
<dbReference type="Gene3D" id="3.30.160.70">
    <property type="entry name" value="Methylated DNA-protein cysteine methyltransferase domain"/>
    <property type="match status" value="1"/>
</dbReference>
<feature type="domain" description="HTH araC/xylS-type" evidence="11">
    <location>
        <begin position="23"/>
        <end position="120"/>
    </location>
</feature>
<dbReference type="PANTHER" id="PTHR10815">
    <property type="entry name" value="METHYLATED-DNA--PROTEIN-CYSTEINE METHYLTRANSFERASE"/>
    <property type="match status" value="1"/>
</dbReference>
<dbReference type="EMBL" id="QEXV01000001">
    <property type="protein sequence ID" value="PWE18379.1"/>
    <property type="molecule type" value="Genomic_DNA"/>
</dbReference>
<sequence>MTTETLARPAPLDERSRDYPRIVAALDYLDAHWRDQPALDDVADAAGLSPHHFQRVFTRWTGASPKRMLSALTHAAARRLLADGASVMDAAFETGLSGPSRLHDVFIAEEAVTPGEAKRAGAGLEFAAGYAPTPFGMGVFLVAPKGLSGLAFADAGDEEHALADLAARFPDAVIRRDDAVAADWAARAFDGASGDPIPLALYGTPWRRQVWRALLAIPPGRAVSYRDVAERVCTAKAARAVGAAVGANPVSWLIPCHRVLSSDGRLTGYHWGLPRKRAMLAYEAASD</sequence>
<dbReference type="AlphaFoldDB" id="A0A2U2BWM4"/>
<dbReference type="Pfam" id="PF01035">
    <property type="entry name" value="DNA_binding_1"/>
    <property type="match status" value="1"/>
</dbReference>
<dbReference type="InterPro" id="IPR036217">
    <property type="entry name" value="MethylDNA_cys_MeTrfase_DNAb"/>
</dbReference>
<dbReference type="RefSeq" id="WP_109251654.1">
    <property type="nucleotide sequence ID" value="NZ_QEXV01000001.1"/>
</dbReference>
<evidence type="ECO:0000256" key="7">
    <source>
        <dbReference type="ARBA" id="ARBA00023015"/>
    </source>
</evidence>
<dbReference type="OrthoDB" id="9802228at2"/>
<comment type="catalytic activity">
    <reaction evidence="1">
        <text>a 4-O-methyl-thymidine in DNA + L-cysteinyl-[protein] = a thymidine in DNA + S-methyl-L-cysteinyl-[protein]</text>
        <dbReference type="Rhea" id="RHEA:53428"/>
        <dbReference type="Rhea" id="RHEA-COMP:10131"/>
        <dbReference type="Rhea" id="RHEA-COMP:10132"/>
        <dbReference type="Rhea" id="RHEA-COMP:13555"/>
        <dbReference type="Rhea" id="RHEA-COMP:13556"/>
        <dbReference type="ChEBI" id="CHEBI:29950"/>
        <dbReference type="ChEBI" id="CHEBI:82612"/>
        <dbReference type="ChEBI" id="CHEBI:137386"/>
        <dbReference type="ChEBI" id="CHEBI:137387"/>
        <dbReference type="EC" id="2.1.1.63"/>
    </reaction>
</comment>
<dbReference type="PROSITE" id="PS00374">
    <property type="entry name" value="MGMT"/>
    <property type="match status" value="1"/>
</dbReference>
<dbReference type="InterPro" id="IPR018060">
    <property type="entry name" value="HTH_AraC"/>
</dbReference>
<evidence type="ECO:0000256" key="1">
    <source>
        <dbReference type="ARBA" id="ARBA00001286"/>
    </source>
</evidence>
<dbReference type="FunFam" id="1.10.10.10:FF:000214">
    <property type="entry name" value="Methylated-DNA--protein-cysteine methyltransferase"/>
    <property type="match status" value="1"/>
</dbReference>
<evidence type="ECO:0000256" key="6">
    <source>
        <dbReference type="ARBA" id="ARBA00022763"/>
    </source>
</evidence>
<dbReference type="SMART" id="SM00342">
    <property type="entry name" value="HTH_ARAC"/>
    <property type="match status" value="1"/>
</dbReference>
<dbReference type="Gene3D" id="1.10.10.10">
    <property type="entry name" value="Winged helix-like DNA-binding domain superfamily/Winged helix DNA-binding domain"/>
    <property type="match status" value="1"/>
</dbReference>
<comment type="similarity">
    <text evidence="2">Belongs to the MGMT family.</text>
</comment>
<dbReference type="Gene3D" id="1.10.10.60">
    <property type="entry name" value="Homeodomain-like"/>
    <property type="match status" value="1"/>
</dbReference>
<protein>
    <recommendedName>
        <fullName evidence="3">methylated-DNA--[protein]-cysteine S-methyltransferase</fullName>
        <ecNumber evidence="3">2.1.1.63</ecNumber>
    </recommendedName>
</protein>
<organism evidence="12 13">
    <name type="scientific">Marinicauda salina</name>
    <dbReference type="NCBI Taxonomy" id="2135793"/>
    <lineage>
        <taxon>Bacteria</taxon>
        <taxon>Pseudomonadati</taxon>
        <taxon>Pseudomonadota</taxon>
        <taxon>Alphaproteobacteria</taxon>
        <taxon>Maricaulales</taxon>
        <taxon>Maricaulaceae</taxon>
        <taxon>Marinicauda</taxon>
    </lineage>
</organism>
<evidence type="ECO:0000256" key="10">
    <source>
        <dbReference type="ARBA" id="ARBA00049348"/>
    </source>
</evidence>
<evidence type="ECO:0000256" key="3">
    <source>
        <dbReference type="ARBA" id="ARBA00011918"/>
    </source>
</evidence>
<evidence type="ECO:0000256" key="4">
    <source>
        <dbReference type="ARBA" id="ARBA00022603"/>
    </source>
</evidence>
<dbReference type="GO" id="GO:0006281">
    <property type="term" value="P:DNA repair"/>
    <property type="evidence" value="ECO:0007669"/>
    <property type="project" value="UniProtKB-KW"/>
</dbReference>
<dbReference type="InterPro" id="IPR001497">
    <property type="entry name" value="MethylDNA_cys_MeTrfase_AS"/>
</dbReference>
<dbReference type="SUPFAM" id="SSF46767">
    <property type="entry name" value="Methylated DNA-protein cysteine methyltransferase, C-terminal domain"/>
    <property type="match status" value="1"/>
</dbReference>
<evidence type="ECO:0000259" key="11">
    <source>
        <dbReference type="PROSITE" id="PS01124"/>
    </source>
</evidence>
<accession>A0A2U2BWM4</accession>
<keyword evidence="8" id="KW-0804">Transcription</keyword>
<evidence type="ECO:0000256" key="5">
    <source>
        <dbReference type="ARBA" id="ARBA00022679"/>
    </source>
</evidence>
<name>A0A2U2BWM4_9PROT</name>
<comment type="catalytic activity">
    <reaction evidence="10">
        <text>a 6-O-methyl-2'-deoxyguanosine in DNA + L-cysteinyl-[protein] = S-methyl-L-cysteinyl-[protein] + a 2'-deoxyguanosine in DNA</text>
        <dbReference type="Rhea" id="RHEA:24000"/>
        <dbReference type="Rhea" id="RHEA-COMP:10131"/>
        <dbReference type="Rhea" id="RHEA-COMP:10132"/>
        <dbReference type="Rhea" id="RHEA-COMP:11367"/>
        <dbReference type="Rhea" id="RHEA-COMP:11368"/>
        <dbReference type="ChEBI" id="CHEBI:29950"/>
        <dbReference type="ChEBI" id="CHEBI:82612"/>
        <dbReference type="ChEBI" id="CHEBI:85445"/>
        <dbReference type="ChEBI" id="CHEBI:85448"/>
        <dbReference type="EC" id="2.1.1.63"/>
    </reaction>
</comment>
<dbReference type="InterPro" id="IPR036631">
    <property type="entry name" value="MGMT_N_sf"/>
</dbReference>
<dbReference type="InterPro" id="IPR036388">
    <property type="entry name" value="WH-like_DNA-bd_sf"/>
</dbReference>
<gene>
    <name evidence="12" type="ORF">DDZ18_01880</name>
</gene>
<proteinExistence type="inferred from homology"/>
<evidence type="ECO:0000256" key="9">
    <source>
        <dbReference type="ARBA" id="ARBA00023204"/>
    </source>
</evidence>
<dbReference type="GO" id="GO:0043565">
    <property type="term" value="F:sequence-specific DNA binding"/>
    <property type="evidence" value="ECO:0007669"/>
    <property type="project" value="InterPro"/>
</dbReference>
<keyword evidence="13" id="KW-1185">Reference proteome</keyword>
<dbReference type="NCBIfam" id="TIGR00589">
    <property type="entry name" value="ogt"/>
    <property type="match status" value="1"/>
</dbReference>
<dbReference type="GO" id="GO:0032259">
    <property type="term" value="P:methylation"/>
    <property type="evidence" value="ECO:0007669"/>
    <property type="project" value="UniProtKB-KW"/>
</dbReference>
<keyword evidence="7" id="KW-0805">Transcription regulation</keyword>
<dbReference type="InterPro" id="IPR009057">
    <property type="entry name" value="Homeodomain-like_sf"/>
</dbReference>
<keyword evidence="5 12" id="KW-0808">Transferase</keyword>
<keyword evidence="4 12" id="KW-0489">Methyltransferase</keyword>
<dbReference type="EC" id="2.1.1.63" evidence="3"/>
<dbReference type="SUPFAM" id="SSF53155">
    <property type="entry name" value="Methylated DNA-protein cysteine methyltransferase domain"/>
    <property type="match status" value="1"/>
</dbReference>
<dbReference type="PROSITE" id="PS01124">
    <property type="entry name" value="HTH_ARAC_FAMILY_2"/>
    <property type="match status" value="1"/>
</dbReference>
<evidence type="ECO:0000313" key="13">
    <source>
        <dbReference type="Proteomes" id="UP000245168"/>
    </source>
</evidence>
<dbReference type="InterPro" id="IPR014048">
    <property type="entry name" value="MethylDNA_cys_MeTrfase_DNA-bd"/>
</dbReference>
<reference evidence="13" key="1">
    <citation type="submission" date="2018-05" db="EMBL/GenBank/DDBJ databases">
        <authorList>
            <person name="Liu B.-T."/>
        </authorList>
    </citation>
    <scope>NUCLEOTIDE SEQUENCE [LARGE SCALE GENOMIC DNA]</scope>
    <source>
        <strain evidence="13">WD6-1</strain>
    </source>
</reference>
<dbReference type="GO" id="GO:0003700">
    <property type="term" value="F:DNA-binding transcription factor activity"/>
    <property type="evidence" value="ECO:0007669"/>
    <property type="project" value="InterPro"/>
</dbReference>
<evidence type="ECO:0000313" key="12">
    <source>
        <dbReference type="EMBL" id="PWE18379.1"/>
    </source>
</evidence>
<evidence type="ECO:0000256" key="8">
    <source>
        <dbReference type="ARBA" id="ARBA00023163"/>
    </source>
</evidence>
<dbReference type="Pfam" id="PF12833">
    <property type="entry name" value="HTH_18"/>
    <property type="match status" value="1"/>
</dbReference>
<comment type="caution">
    <text evidence="12">The sequence shown here is derived from an EMBL/GenBank/DDBJ whole genome shotgun (WGS) entry which is preliminary data.</text>
</comment>
<dbReference type="GO" id="GO:0003908">
    <property type="term" value="F:methylated-DNA-[protein]-cysteine S-methyltransferase activity"/>
    <property type="evidence" value="ECO:0007669"/>
    <property type="project" value="UniProtKB-EC"/>
</dbReference>
<dbReference type="Proteomes" id="UP000245168">
    <property type="component" value="Unassembled WGS sequence"/>
</dbReference>
<keyword evidence="6" id="KW-0227">DNA damage</keyword>
<dbReference type="PANTHER" id="PTHR10815:SF13">
    <property type="entry name" value="METHYLATED-DNA--PROTEIN-CYSTEINE METHYLTRANSFERASE"/>
    <property type="match status" value="1"/>
</dbReference>
<dbReference type="SUPFAM" id="SSF46689">
    <property type="entry name" value="Homeodomain-like"/>
    <property type="match status" value="1"/>
</dbReference>
<dbReference type="CDD" id="cd06445">
    <property type="entry name" value="ATase"/>
    <property type="match status" value="1"/>
</dbReference>
<keyword evidence="9" id="KW-0234">DNA repair</keyword>